<gene>
    <name evidence="2" type="ORF">ULVI_08610</name>
</gene>
<proteinExistence type="predicted"/>
<dbReference type="AlphaFoldDB" id="A0A167HIB4"/>
<dbReference type="InterPro" id="IPR012347">
    <property type="entry name" value="Ferritin-like"/>
</dbReference>
<dbReference type="InterPro" id="IPR016920">
    <property type="entry name" value="UCP029477"/>
</dbReference>
<dbReference type="SUPFAM" id="SSF47240">
    <property type="entry name" value="Ferritin-like"/>
    <property type="match status" value="1"/>
</dbReference>
<accession>A0A167HIB4</accession>
<dbReference type="STRING" id="1763537.ULVI_08610"/>
<dbReference type="Proteomes" id="UP000077013">
    <property type="component" value="Unassembled WGS sequence"/>
</dbReference>
<dbReference type="Pfam" id="PF09537">
    <property type="entry name" value="DUF2383"/>
    <property type="match status" value="1"/>
</dbReference>
<evidence type="ECO:0000259" key="1">
    <source>
        <dbReference type="Pfam" id="PF09537"/>
    </source>
</evidence>
<dbReference type="PIRSF" id="PIRSF029477">
    <property type="entry name" value="UCP029477"/>
    <property type="match status" value="1"/>
</dbReference>
<keyword evidence="3" id="KW-1185">Reference proteome</keyword>
<dbReference type="InterPro" id="IPR009078">
    <property type="entry name" value="Ferritin-like_SF"/>
</dbReference>
<reference evidence="2 3" key="1">
    <citation type="submission" date="2016-02" db="EMBL/GenBank/DDBJ databases">
        <title>Ulvibacter sp. LPB0005, isolated from Thais luteostoma.</title>
        <authorList>
            <person name="Shin S.-K."/>
            <person name="Yi H."/>
        </authorList>
    </citation>
    <scope>NUCLEOTIDE SEQUENCE [LARGE SCALE GENOMIC DNA]</scope>
    <source>
        <strain evidence="2 3">LPB0005</strain>
    </source>
</reference>
<dbReference type="InterPro" id="IPR011971">
    <property type="entry name" value="CHP02284"/>
</dbReference>
<feature type="domain" description="DUF2383" evidence="1">
    <location>
        <begin position="17"/>
        <end position="125"/>
    </location>
</feature>
<dbReference type="EMBL" id="LRXL01000037">
    <property type="protein sequence ID" value="OAB78638.1"/>
    <property type="molecule type" value="Genomic_DNA"/>
</dbReference>
<protein>
    <recommendedName>
        <fullName evidence="1">DUF2383 domain-containing protein</fullName>
    </recommendedName>
</protein>
<organism evidence="2 3">
    <name type="scientific">Cochleicola gelatinilyticus</name>
    <dbReference type="NCBI Taxonomy" id="1763537"/>
    <lineage>
        <taxon>Bacteria</taxon>
        <taxon>Pseudomonadati</taxon>
        <taxon>Bacteroidota</taxon>
        <taxon>Flavobacteriia</taxon>
        <taxon>Flavobacteriales</taxon>
        <taxon>Flavobacteriaceae</taxon>
        <taxon>Cochleicola</taxon>
    </lineage>
</organism>
<dbReference type="Gene3D" id="1.20.1260.10">
    <property type="match status" value="1"/>
</dbReference>
<comment type="caution">
    <text evidence="2">The sequence shown here is derived from an EMBL/GenBank/DDBJ whole genome shotgun (WGS) entry which is preliminary data.</text>
</comment>
<name>A0A167HIB4_9FLAO</name>
<dbReference type="InterPro" id="IPR019052">
    <property type="entry name" value="DUF2383"/>
</dbReference>
<dbReference type="OrthoDB" id="282393at2"/>
<dbReference type="NCBIfam" id="TIGR02284">
    <property type="entry name" value="PA2169 family four-helix-bundle protein"/>
    <property type="match status" value="1"/>
</dbReference>
<evidence type="ECO:0000313" key="3">
    <source>
        <dbReference type="Proteomes" id="UP000077013"/>
    </source>
</evidence>
<dbReference type="RefSeq" id="WP_068591830.1">
    <property type="nucleotide sequence ID" value="NZ_LRXL01000037.1"/>
</dbReference>
<sequence length="161" mass="18477">MKTTREEAKENIHDNLVDNLQGLLEKNYDAEKGFKKALENAKDSSLKNFLKHQAVTRNRFATELDNEIRNLNEKPKESGSATGTLHRTWIDVKTAFTGSDDEAVLEECIRGEKASLEEYEETLKDNRFPPQIQSVLNNQLSEIRNTVSQVKRLEDIADNWN</sequence>
<evidence type="ECO:0000313" key="2">
    <source>
        <dbReference type="EMBL" id="OAB78638.1"/>
    </source>
</evidence>